<dbReference type="NCBIfam" id="TIGR00208">
    <property type="entry name" value="fliS"/>
    <property type="match status" value="1"/>
</dbReference>
<reference evidence="7 8" key="1">
    <citation type="submission" date="2016-07" db="EMBL/GenBank/DDBJ databases">
        <title>Comparative genomics of the Campylobacter concisus group.</title>
        <authorList>
            <person name="Miller W.G."/>
            <person name="Yee E."/>
            <person name="Chapman M.H."/>
            <person name="Huynh S."/>
            <person name="Bono J.L."/>
            <person name="On S.L.W."/>
            <person name="StLeger J."/>
            <person name="Foster G."/>
            <person name="Parker C.T."/>
        </authorList>
    </citation>
    <scope>NUCLEOTIDE SEQUENCE [LARGE SCALE GENOMIC DNA]</scope>
    <source>
        <strain evidence="7 8">ATCC 33238</strain>
    </source>
</reference>
<keyword evidence="7" id="KW-0969">Cilium</keyword>
<dbReference type="PIRSF" id="PIRSF039090">
    <property type="entry name" value="Flis"/>
    <property type="match status" value="1"/>
</dbReference>
<evidence type="ECO:0000256" key="5">
    <source>
        <dbReference type="ARBA" id="ARBA00023186"/>
    </source>
</evidence>
<evidence type="ECO:0000256" key="1">
    <source>
        <dbReference type="ARBA" id="ARBA00004514"/>
    </source>
</evidence>
<dbReference type="PANTHER" id="PTHR34773:SF1">
    <property type="entry name" value="FLAGELLAR SECRETION CHAPERONE FLIS"/>
    <property type="match status" value="1"/>
</dbReference>
<gene>
    <name evidence="7" type="primary">fliS</name>
    <name evidence="7" type="ORF">CRECT_1383</name>
</gene>
<protein>
    <recommendedName>
        <fullName evidence="6">Flagellar secretion chaperone FliS</fullName>
    </recommendedName>
</protein>
<dbReference type="GO" id="GO:0005829">
    <property type="term" value="C:cytosol"/>
    <property type="evidence" value="ECO:0007669"/>
    <property type="project" value="UniProtKB-SubCell"/>
</dbReference>
<dbReference type="GO" id="GO:0044780">
    <property type="term" value="P:bacterial-type flagellum assembly"/>
    <property type="evidence" value="ECO:0007669"/>
    <property type="project" value="InterPro"/>
</dbReference>
<keyword evidence="7" id="KW-0966">Cell projection</keyword>
<dbReference type="SUPFAM" id="SSF101116">
    <property type="entry name" value="Flagellar export chaperone FliS"/>
    <property type="match status" value="1"/>
</dbReference>
<keyword evidence="5" id="KW-0143">Chaperone</keyword>
<evidence type="ECO:0000256" key="4">
    <source>
        <dbReference type="ARBA" id="ARBA00022795"/>
    </source>
</evidence>
<organism evidence="7 8">
    <name type="scientific">Campylobacter rectus</name>
    <name type="common">Wolinella recta</name>
    <dbReference type="NCBI Taxonomy" id="203"/>
    <lineage>
        <taxon>Bacteria</taxon>
        <taxon>Pseudomonadati</taxon>
        <taxon>Campylobacterota</taxon>
        <taxon>Epsilonproteobacteria</taxon>
        <taxon>Campylobacterales</taxon>
        <taxon>Campylobacteraceae</taxon>
        <taxon>Campylobacter</taxon>
    </lineage>
</organism>
<keyword evidence="7" id="KW-0282">Flagellum</keyword>
<dbReference type="Proteomes" id="UP000502377">
    <property type="component" value="Chromosome"/>
</dbReference>
<keyword evidence="4 6" id="KW-1005">Bacterial flagellum biogenesis</keyword>
<dbReference type="InterPro" id="IPR036584">
    <property type="entry name" value="FliS_sf"/>
</dbReference>
<dbReference type="KEGG" id="crx:CRECT_1383"/>
<comment type="similarity">
    <text evidence="2 6">Belongs to the FliS family.</text>
</comment>
<dbReference type="RefSeq" id="WP_002945067.1">
    <property type="nucleotide sequence ID" value="NZ_CP012543.1"/>
</dbReference>
<comment type="subcellular location">
    <subcellularLocation>
        <location evidence="1 6">Cytoplasm</location>
        <location evidence="1 6">Cytosol</location>
    </subcellularLocation>
</comment>
<proteinExistence type="inferred from homology"/>
<evidence type="ECO:0000313" key="8">
    <source>
        <dbReference type="Proteomes" id="UP000502377"/>
    </source>
</evidence>
<dbReference type="Pfam" id="PF02561">
    <property type="entry name" value="FliS"/>
    <property type="match status" value="1"/>
</dbReference>
<dbReference type="AlphaFoldDB" id="A0A6G5QNK1"/>
<evidence type="ECO:0000256" key="6">
    <source>
        <dbReference type="PIRNR" id="PIRNR039090"/>
    </source>
</evidence>
<name>A0A6G5QNK1_CAMRE</name>
<dbReference type="PANTHER" id="PTHR34773">
    <property type="entry name" value="FLAGELLAR SECRETION CHAPERONE FLIS"/>
    <property type="match status" value="1"/>
</dbReference>
<evidence type="ECO:0000313" key="7">
    <source>
        <dbReference type="EMBL" id="QCD47036.1"/>
    </source>
</evidence>
<evidence type="ECO:0000256" key="2">
    <source>
        <dbReference type="ARBA" id="ARBA00008787"/>
    </source>
</evidence>
<dbReference type="Gene3D" id="1.20.120.340">
    <property type="entry name" value="Flagellar protein FliS"/>
    <property type="match status" value="1"/>
</dbReference>
<evidence type="ECO:0000256" key="3">
    <source>
        <dbReference type="ARBA" id="ARBA00022490"/>
    </source>
</evidence>
<keyword evidence="3 6" id="KW-0963">Cytoplasm</keyword>
<dbReference type="GO" id="GO:0071973">
    <property type="term" value="P:bacterial-type flagellum-dependent cell motility"/>
    <property type="evidence" value="ECO:0007669"/>
    <property type="project" value="TreeGrafter"/>
</dbReference>
<sequence>MHYNTAHTAYSQNAVGGIESPTKLIEMLYEGVLRFIFRARKAMQDNDVEKKVYFINRTNAIFVELLNSLDYNQGSIAHYLSGLYTRQIQLLSIANLNNDEQSLNEVVSVTKQLLEAWKETTNAGQADVAG</sequence>
<accession>A0A6G5QNK1</accession>
<dbReference type="EMBL" id="CP012543">
    <property type="protein sequence ID" value="QCD47036.1"/>
    <property type="molecule type" value="Genomic_DNA"/>
</dbReference>
<dbReference type="InterPro" id="IPR003713">
    <property type="entry name" value="FliS"/>
</dbReference>
<dbReference type="CDD" id="cd16098">
    <property type="entry name" value="FliS"/>
    <property type="match status" value="1"/>
</dbReference>